<gene>
    <name evidence="2" type="ORF">METZ01_LOCUS288867</name>
</gene>
<feature type="non-terminal residue" evidence="2">
    <location>
        <position position="34"/>
    </location>
</feature>
<evidence type="ECO:0000313" key="2">
    <source>
        <dbReference type="EMBL" id="SVC36013.1"/>
    </source>
</evidence>
<organism evidence="2">
    <name type="scientific">marine metagenome</name>
    <dbReference type="NCBI Taxonomy" id="408172"/>
    <lineage>
        <taxon>unclassified sequences</taxon>
        <taxon>metagenomes</taxon>
        <taxon>ecological metagenomes</taxon>
    </lineage>
</organism>
<reference evidence="2" key="1">
    <citation type="submission" date="2018-05" db="EMBL/GenBank/DDBJ databases">
        <authorList>
            <person name="Lanie J.A."/>
            <person name="Ng W.-L."/>
            <person name="Kazmierczak K.M."/>
            <person name="Andrzejewski T.M."/>
            <person name="Davidsen T.M."/>
            <person name="Wayne K.J."/>
            <person name="Tettelin H."/>
            <person name="Glass J.I."/>
            <person name="Rusch D."/>
            <person name="Podicherti R."/>
            <person name="Tsui H.-C.T."/>
            <person name="Winkler M.E."/>
        </authorList>
    </citation>
    <scope>NUCLEOTIDE SEQUENCE</scope>
</reference>
<accession>A0A382LIF0</accession>
<name>A0A382LIF0_9ZZZZ</name>
<evidence type="ECO:0000256" key="1">
    <source>
        <dbReference type="SAM" id="MobiDB-lite"/>
    </source>
</evidence>
<proteinExistence type="predicted"/>
<feature type="region of interest" description="Disordered" evidence="1">
    <location>
        <begin position="1"/>
        <end position="34"/>
    </location>
</feature>
<feature type="non-terminal residue" evidence="2">
    <location>
        <position position="1"/>
    </location>
</feature>
<sequence>LSANNFVKDARPALKTPEVGNTGSGSNVAKVDML</sequence>
<protein>
    <submittedName>
        <fullName evidence="2">Uncharacterized protein</fullName>
    </submittedName>
</protein>
<dbReference type="EMBL" id="UINC01087023">
    <property type="protein sequence ID" value="SVC36013.1"/>
    <property type="molecule type" value="Genomic_DNA"/>
</dbReference>
<dbReference type="AlphaFoldDB" id="A0A382LIF0"/>